<evidence type="ECO:0000256" key="1">
    <source>
        <dbReference type="SAM" id="Coils"/>
    </source>
</evidence>
<dbReference type="Proteomes" id="UP000692954">
    <property type="component" value="Unassembled WGS sequence"/>
</dbReference>
<proteinExistence type="predicted"/>
<gene>
    <name evidence="2" type="ORF">PSON_ATCC_30995.1.T0010360</name>
</gene>
<evidence type="ECO:0000313" key="2">
    <source>
        <dbReference type="EMBL" id="CAD8045937.1"/>
    </source>
</evidence>
<keyword evidence="1" id="KW-0175">Coiled coil</keyword>
<sequence length="170" mass="20895">MLSNLYKWKAKLRRAVSQLKEKIQQDNQTKASFLEQYISIKRLKKQTYKTFSIKINQTLGHQNDVSTIYLPQLEIQYRIYWRSVQKRLNLFHLNKFKPCLDSCIWIKWKMIRCHNFRKNSYRLKKLIFFMKLKLGSKMLIIFIKKYLSNPSNKKRKFSYSLQWKLQFLKN</sequence>
<reference evidence="2" key="1">
    <citation type="submission" date="2021-01" db="EMBL/GenBank/DDBJ databases">
        <authorList>
            <consortium name="Genoscope - CEA"/>
            <person name="William W."/>
        </authorList>
    </citation>
    <scope>NUCLEOTIDE SEQUENCE</scope>
</reference>
<feature type="coiled-coil region" evidence="1">
    <location>
        <begin position="9"/>
        <end position="36"/>
    </location>
</feature>
<evidence type="ECO:0000313" key="3">
    <source>
        <dbReference type="Proteomes" id="UP000692954"/>
    </source>
</evidence>
<name>A0A8S1JUT3_9CILI</name>
<dbReference type="EMBL" id="CAJJDN010000001">
    <property type="protein sequence ID" value="CAD8045937.1"/>
    <property type="molecule type" value="Genomic_DNA"/>
</dbReference>
<keyword evidence="3" id="KW-1185">Reference proteome</keyword>
<dbReference type="OrthoDB" id="418911at2759"/>
<comment type="caution">
    <text evidence="2">The sequence shown here is derived from an EMBL/GenBank/DDBJ whole genome shotgun (WGS) entry which is preliminary data.</text>
</comment>
<protein>
    <submittedName>
        <fullName evidence="2">Uncharacterized protein</fullName>
    </submittedName>
</protein>
<dbReference type="AlphaFoldDB" id="A0A8S1JUT3"/>
<accession>A0A8S1JUT3</accession>
<organism evidence="2 3">
    <name type="scientific">Paramecium sonneborni</name>
    <dbReference type="NCBI Taxonomy" id="65129"/>
    <lineage>
        <taxon>Eukaryota</taxon>
        <taxon>Sar</taxon>
        <taxon>Alveolata</taxon>
        <taxon>Ciliophora</taxon>
        <taxon>Intramacronucleata</taxon>
        <taxon>Oligohymenophorea</taxon>
        <taxon>Peniculida</taxon>
        <taxon>Parameciidae</taxon>
        <taxon>Paramecium</taxon>
    </lineage>
</organism>